<dbReference type="FunFam" id="1.50.10.20:FF:000002">
    <property type="entry name" value="Terpene cyclase/mutase family member"/>
    <property type="match status" value="1"/>
</dbReference>
<dbReference type="PANTHER" id="PTHR11764:SF37">
    <property type="entry name" value="PARKEOL SYNTHASE"/>
    <property type="match status" value="1"/>
</dbReference>
<sequence length="700" mass="79133">MWRLKVSERSSPWLRSMNNLLGRQEWVFHPELGTPDERAEVEKARQEFAEHRFERQHSSDLIMRIQYAKENPHVKLTDSPAVKLGEHEDLTEEAVWTSVKRAVSRVCNLQAHDGHWPADYGGLLFLLPGLLITLYVTGVMNTVLSSEHQKEMRRYIYNHQNEDGGWGLHIEGHSTMLGSVLNFVALRLLGEGPSGGEDGAMEKGRNWILNHGGATSTASWGKFWLSVLGVYDWSGNNPVPPEFWLLPYFLPFHPGRMSCYCRMVYVPMSYIYGKRFVGPVTSLVLELRNELYKDTYDDIDWNKARTECAKEDMYSPHSLVQGMSWAFLHKFVEPIMFHWPGRKLREKALAMAIRHVHYEDECSHYINLGAVPKALSMLACWIEDPDSEAFKCHIARVYDYLWVAEDGMKMQIYDGSQVWDAGFTVEALLATGLIKELGPTLKRAHAFLKNSQLLENFPGDLNYWYRHISKGGWTFTTADDGWLVSDCTGTALKACLLLSNISPKIVGEPMEIDRQYDGINCLMSFMNDNGGFRHLNSYGSWGVCFTYGSWFAVAGLVCAGRTFTNSATIRKACDFLLSKELPSGGWGESYLSAHIVVYTNLKGNRPHGTHTAWAVLALLDAGQAEIDPALLHRGARVLLDLQLEDGEFPQKSSESFSKLPWPVTPNIETYIQYGLSLSESQWTGSIDSGVTSDCQQKPKT</sequence>
<evidence type="ECO:0000256" key="4">
    <source>
        <dbReference type="RuleBase" id="RU362003"/>
    </source>
</evidence>
<dbReference type="Pfam" id="PF13243">
    <property type="entry name" value="SQHop_cyclase_C"/>
    <property type="match status" value="1"/>
</dbReference>
<keyword evidence="5" id="KW-1133">Transmembrane helix</keyword>
<reference evidence="8 9" key="1">
    <citation type="submission" date="2022-10" db="EMBL/GenBank/DDBJ databases">
        <title>WGS assembly of Paspalum vaginatum 540-79.</title>
        <authorList>
            <person name="Sun G."/>
            <person name="Wase N."/>
            <person name="Shu S."/>
            <person name="Jenkins J."/>
            <person name="Zhou B."/>
            <person name="Torres-Rodriguez J."/>
            <person name="Chen C."/>
            <person name="Sandor L."/>
            <person name="Plott C."/>
            <person name="Yoshinga Y."/>
            <person name="Daum C."/>
            <person name="Qi P."/>
            <person name="Barry K."/>
            <person name="Lipzen A."/>
            <person name="Berry L."/>
            <person name="Pedersen C."/>
            <person name="Gottilla T."/>
            <person name="Foltz A."/>
            <person name="Yu H."/>
            <person name="O'Malley R."/>
            <person name="Zhang C."/>
            <person name="Devos K."/>
            <person name="Sigmon B."/>
            <person name="Yu B."/>
            <person name="Obata T."/>
            <person name="Schmutz J."/>
            <person name="Schnable J."/>
        </authorList>
    </citation>
    <scope>NUCLEOTIDE SEQUENCE [LARGE SCALE GENOMIC DNA]</scope>
    <source>
        <strain evidence="9">cv. 540-79</strain>
    </source>
</reference>
<dbReference type="EC" id="5.4.99.-" evidence="4"/>
<dbReference type="PANTHER" id="PTHR11764">
    <property type="entry name" value="TERPENE CYCLASE/MUTASE FAMILY MEMBER"/>
    <property type="match status" value="1"/>
</dbReference>
<evidence type="ECO:0000313" key="8">
    <source>
        <dbReference type="EMBL" id="KAJ1256445.1"/>
    </source>
</evidence>
<dbReference type="Pfam" id="PF13249">
    <property type="entry name" value="SQHop_cyclase_N"/>
    <property type="match status" value="1"/>
</dbReference>
<accession>A0A9W7XC79</accession>
<comment type="caution">
    <text evidence="8">The sequence shown here is derived from an EMBL/GenBank/DDBJ whole genome shotgun (WGS) entry which is preliminary data.</text>
</comment>
<dbReference type="OrthoDB" id="21502at2759"/>
<evidence type="ECO:0000256" key="5">
    <source>
        <dbReference type="SAM" id="Phobius"/>
    </source>
</evidence>
<keyword evidence="3 4" id="KW-0413">Isomerase</keyword>
<proteinExistence type="inferred from homology"/>
<evidence type="ECO:0000256" key="1">
    <source>
        <dbReference type="ARBA" id="ARBA00009755"/>
    </source>
</evidence>
<evidence type="ECO:0000313" key="9">
    <source>
        <dbReference type="Proteomes" id="UP001164776"/>
    </source>
</evidence>
<comment type="similarity">
    <text evidence="1 4">Belongs to the terpene cyclase/mutase family.</text>
</comment>
<dbReference type="InterPro" id="IPR008930">
    <property type="entry name" value="Terpenoid_cyclase/PrenylTrfase"/>
</dbReference>
<dbReference type="EMBL" id="MU629512">
    <property type="protein sequence ID" value="KAJ1256445.1"/>
    <property type="molecule type" value="Genomic_DNA"/>
</dbReference>
<dbReference type="GO" id="GO:0016104">
    <property type="term" value="P:triterpenoid biosynthetic process"/>
    <property type="evidence" value="ECO:0007669"/>
    <property type="project" value="InterPro"/>
</dbReference>
<feature type="domain" description="Squalene cyclase N-terminal" evidence="7">
    <location>
        <begin position="99"/>
        <end position="400"/>
    </location>
</feature>
<dbReference type="CDD" id="cd02892">
    <property type="entry name" value="SQCY_1"/>
    <property type="match status" value="1"/>
</dbReference>
<dbReference type="SUPFAM" id="SSF48239">
    <property type="entry name" value="Terpenoid cyclases/Protein prenyltransferases"/>
    <property type="match status" value="2"/>
</dbReference>
<dbReference type="InterPro" id="IPR032697">
    <property type="entry name" value="SQ_cyclase_N"/>
</dbReference>
<name>A0A9W7XC79_9POAL</name>
<dbReference type="GO" id="GO:0031559">
    <property type="term" value="F:oxidosqualene cyclase activity"/>
    <property type="evidence" value="ECO:0007669"/>
    <property type="project" value="UniProtKB-ARBA"/>
</dbReference>
<evidence type="ECO:0000259" key="6">
    <source>
        <dbReference type="Pfam" id="PF13243"/>
    </source>
</evidence>
<dbReference type="GO" id="GO:0005811">
    <property type="term" value="C:lipid droplet"/>
    <property type="evidence" value="ECO:0007669"/>
    <property type="project" value="InterPro"/>
</dbReference>
<dbReference type="Gene3D" id="1.50.10.20">
    <property type="match status" value="2"/>
</dbReference>
<feature type="transmembrane region" description="Helical" evidence="5">
    <location>
        <begin position="123"/>
        <end position="144"/>
    </location>
</feature>
<keyword evidence="5" id="KW-0472">Membrane</keyword>
<keyword evidence="9" id="KW-1185">Reference proteome</keyword>
<evidence type="ECO:0000256" key="2">
    <source>
        <dbReference type="ARBA" id="ARBA00022737"/>
    </source>
</evidence>
<dbReference type="InterPro" id="IPR018333">
    <property type="entry name" value="Squalene_cyclase"/>
</dbReference>
<organism evidence="8 9">
    <name type="scientific">Paspalum vaginatum</name>
    <name type="common">seashore paspalum</name>
    <dbReference type="NCBI Taxonomy" id="158149"/>
    <lineage>
        <taxon>Eukaryota</taxon>
        <taxon>Viridiplantae</taxon>
        <taxon>Streptophyta</taxon>
        <taxon>Embryophyta</taxon>
        <taxon>Tracheophyta</taxon>
        <taxon>Spermatophyta</taxon>
        <taxon>Magnoliopsida</taxon>
        <taxon>Liliopsida</taxon>
        <taxon>Poales</taxon>
        <taxon>Poaceae</taxon>
        <taxon>PACMAD clade</taxon>
        <taxon>Panicoideae</taxon>
        <taxon>Andropogonodae</taxon>
        <taxon>Paspaleae</taxon>
        <taxon>Paspalinae</taxon>
        <taxon>Paspalum</taxon>
    </lineage>
</organism>
<feature type="domain" description="Squalene cyclase C-terminal" evidence="6">
    <location>
        <begin position="538"/>
        <end position="651"/>
    </location>
</feature>
<dbReference type="InterPro" id="IPR032696">
    <property type="entry name" value="SQ_cyclase_C"/>
</dbReference>
<evidence type="ECO:0000259" key="7">
    <source>
        <dbReference type="Pfam" id="PF13249"/>
    </source>
</evidence>
<evidence type="ECO:0000256" key="3">
    <source>
        <dbReference type="ARBA" id="ARBA00023235"/>
    </source>
</evidence>
<dbReference type="NCBIfam" id="TIGR01787">
    <property type="entry name" value="squalene_cyclas"/>
    <property type="match status" value="1"/>
</dbReference>
<dbReference type="Proteomes" id="UP001164776">
    <property type="component" value="Unassembled WGS sequence"/>
</dbReference>
<gene>
    <name evidence="8" type="ORF">BS78_K023300</name>
</gene>
<keyword evidence="5" id="KW-0812">Transmembrane</keyword>
<protein>
    <recommendedName>
        <fullName evidence="4">Terpene cyclase/mutase family member</fullName>
        <ecNumber evidence="4">5.4.99.-</ecNumber>
    </recommendedName>
</protein>
<dbReference type="AlphaFoldDB" id="A0A9W7XC79"/>
<keyword evidence="2" id="KW-0677">Repeat</keyword>